<feature type="compositionally biased region" description="Low complexity" evidence="1">
    <location>
        <begin position="63"/>
        <end position="72"/>
    </location>
</feature>
<keyword evidence="3" id="KW-1185">Reference proteome</keyword>
<dbReference type="EnsemblPlants" id="ONIVA12G08660.1">
    <property type="protein sequence ID" value="ONIVA12G08660.1"/>
    <property type="gene ID" value="ONIVA12G08660"/>
</dbReference>
<dbReference type="AlphaFoldDB" id="A0A0E0J930"/>
<dbReference type="Proteomes" id="UP000006591">
    <property type="component" value="Chromosome 12"/>
</dbReference>
<dbReference type="HOGENOM" id="CLU_1838247_0_0_1"/>
<protein>
    <submittedName>
        <fullName evidence="2">Uncharacterized protein</fullName>
    </submittedName>
</protein>
<name>A0A0E0J930_ORYNI</name>
<feature type="compositionally biased region" description="Basic residues" evidence="1">
    <location>
        <begin position="108"/>
        <end position="121"/>
    </location>
</feature>
<evidence type="ECO:0000313" key="2">
    <source>
        <dbReference type="EnsemblPlants" id="ONIVA12G08660.1"/>
    </source>
</evidence>
<reference evidence="2" key="1">
    <citation type="submission" date="2015-04" db="UniProtKB">
        <authorList>
            <consortium name="EnsemblPlants"/>
        </authorList>
    </citation>
    <scope>IDENTIFICATION</scope>
    <source>
        <strain evidence="2">SL10</strain>
    </source>
</reference>
<sequence length="148" mass="15186">MPSTPTSAAQIVPSCSTVTGVRLRIRLMNRASRVVVVVAGKVGGAVLGEAAVEDNVGAGGDGKSAPAAAADLGSGGGGWGRGRNRTRRLWRRGRSSGSGGGDAAAVHAGKKHRLRRRRRIRGSGGGSPRGEDEVFTRGAMSSRVEEEE</sequence>
<dbReference type="Gramene" id="ONIVA12G08660.1">
    <property type="protein sequence ID" value="ONIVA12G08660.1"/>
    <property type="gene ID" value="ONIVA12G08660"/>
</dbReference>
<evidence type="ECO:0000256" key="1">
    <source>
        <dbReference type="SAM" id="MobiDB-lite"/>
    </source>
</evidence>
<organism evidence="2">
    <name type="scientific">Oryza nivara</name>
    <name type="common">Indian wild rice</name>
    <name type="synonym">Oryza sativa f. spontanea</name>
    <dbReference type="NCBI Taxonomy" id="4536"/>
    <lineage>
        <taxon>Eukaryota</taxon>
        <taxon>Viridiplantae</taxon>
        <taxon>Streptophyta</taxon>
        <taxon>Embryophyta</taxon>
        <taxon>Tracheophyta</taxon>
        <taxon>Spermatophyta</taxon>
        <taxon>Magnoliopsida</taxon>
        <taxon>Liliopsida</taxon>
        <taxon>Poales</taxon>
        <taxon>Poaceae</taxon>
        <taxon>BOP clade</taxon>
        <taxon>Oryzoideae</taxon>
        <taxon>Oryzeae</taxon>
        <taxon>Oryzinae</taxon>
        <taxon>Oryza</taxon>
    </lineage>
</organism>
<evidence type="ECO:0000313" key="3">
    <source>
        <dbReference type="Proteomes" id="UP000006591"/>
    </source>
</evidence>
<feature type="compositionally biased region" description="Basic residues" evidence="1">
    <location>
        <begin position="82"/>
        <end position="94"/>
    </location>
</feature>
<reference evidence="2" key="2">
    <citation type="submission" date="2018-04" db="EMBL/GenBank/DDBJ databases">
        <title>OnivRS2 (Oryza nivara Reference Sequence Version 2).</title>
        <authorList>
            <person name="Zhang J."/>
            <person name="Kudrna D."/>
            <person name="Lee S."/>
            <person name="Talag J."/>
            <person name="Rajasekar S."/>
            <person name="Welchert J."/>
            <person name="Hsing Y.-I."/>
            <person name="Wing R.A."/>
        </authorList>
    </citation>
    <scope>NUCLEOTIDE SEQUENCE [LARGE SCALE GENOMIC DNA]</scope>
    <source>
        <strain evidence="2">SL10</strain>
    </source>
</reference>
<feature type="region of interest" description="Disordered" evidence="1">
    <location>
        <begin position="55"/>
        <end position="148"/>
    </location>
</feature>
<proteinExistence type="predicted"/>
<accession>A0A0E0J930</accession>